<dbReference type="RefSeq" id="WP_235594198.1">
    <property type="nucleotide sequence ID" value="NZ_BJCS01000014.1"/>
</dbReference>
<gene>
    <name evidence="1" type="ORF">IJ22_46480</name>
</gene>
<protein>
    <submittedName>
        <fullName evidence="1">Transporter</fullName>
    </submittedName>
</protein>
<dbReference type="PANTHER" id="PTHR35342:SF5">
    <property type="entry name" value="TRICARBOXYLIC TRANSPORT PROTEIN"/>
    <property type="match status" value="1"/>
</dbReference>
<keyword evidence="2" id="KW-1185">Reference proteome</keyword>
<reference evidence="1 2" key="2">
    <citation type="journal article" date="2016" name="Genome Announc.">
        <title>Complete Genome Sequences of Two Interactive Moderate Thermophiles, Paenibacillus napthalenovorans 32O-Y and Paenibacillus sp. 32O-W.</title>
        <authorList>
            <person name="Butler R.R.III."/>
            <person name="Wang J."/>
            <person name="Stark B.C."/>
            <person name="Pombert J.F."/>
        </authorList>
    </citation>
    <scope>NUCLEOTIDE SEQUENCE [LARGE SCALE GENOMIC DNA]</scope>
    <source>
        <strain evidence="1 2">32O-Y</strain>
    </source>
</reference>
<dbReference type="PATRIC" id="fig|162209.4.peg.4888"/>
<sequence length="501" mass="52782">MESFAQLIMGFETALSWWNLLYCLIGVTIGMLVGVLPGLGPTTATALLLPITFSMEPVSAIIMLAGIYYGSLYGGTITSVLINTPGEAASVITCLDGHPLAKQGRAGTALGVAGIGSFIGGIFTTLGLVFVAPPLAAMALEFGPPEFFALILVGLVMVIGLMGKSLVRGLISALLGLILSLVGMDTISGAVRFDLGQPFLMSGLDFVTITMGLFGISEVLSGMENMSKAEKPAKVKGLLPKREEWPATLKAIGRGTGIGFLTGLIPGSNSVIPAILSYSLEKKLAKDPSRFGKGAIEGVAGPETANNAYCGSAMIPLFTLGIPSSPTIAILFGAFIMHGLTPGPTLFQTNPDIVWAIIASMFIGNTILLIMNLPMAGMWAKIAMVPGKLLYPMIIVVSVIGAYSVNNSLWDVGIMFVFGVVGYFMKKLEIPLAPLVLTFVLGKMLETSLLQSLIFFKGDFMGFFQRPIAGTLLVISAVILIFSIYSSVRNKRGFLADDVEA</sequence>
<reference evidence="2" key="1">
    <citation type="submission" date="2015-12" db="EMBL/GenBank/DDBJ databases">
        <title>Complete genome sequences of two moderately thermophilic Paenibacillus species.</title>
        <authorList>
            <person name="Butler R.III."/>
            <person name="Wang J."/>
            <person name="Stark B.C."/>
            <person name="Pombert J.-F."/>
        </authorList>
    </citation>
    <scope>NUCLEOTIDE SEQUENCE [LARGE SCALE GENOMIC DNA]</scope>
    <source>
        <strain evidence="2">32O-Y</strain>
    </source>
</reference>
<evidence type="ECO:0000313" key="1">
    <source>
        <dbReference type="EMBL" id="ALS24914.1"/>
    </source>
</evidence>
<evidence type="ECO:0000313" key="2">
    <source>
        <dbReference type="Proteomes" id="UP000061660"/>
    </source>
</evidence>
<proteinExistence type="predicted"/>
<accession>A0A0U2L4K7</accession>
<dbReference type="InterPro" id="IPR002823">
    <property type="entry name" value="DUF112_TM"/>
</dbReference>
<dbReference type="EMBL" id="CP013652">
    <property type="protein sequence ID" value="ALS24914.1"/>
    <property type="molecule type" value="Genomic_DNA"/>
</dbReference>
<name>A0A0U2L4K7_9BACL</name>
<dbReference type="KEGG" id="pnp:IJ22_46480"/>
<dbReference type="STRING" id="162209.IJ22_46480"/>
<organism evidence="1 2">
    <name type="scientific">Paenibacillus naphthalenovorans</name>
    <dbReference type="NCBI Taxonomy" id="162209"/>
    <lineage>
        <taxon>Bacteria</taxon>
        <taxon>Bacillati</taxon>
        <taxon>Bacillota</taxon>
        <taxon>Bacilli</taxon>
        <taxon>Bacillales</taxon>
        <taxon>Paenibacillaceae</taxon>
        <taxon>Paenibacillus</taxon>
    </lineage>
</organism>
<dbReference type="Proteomes" id="UP000061660">
    <property type="component" value="Chromosome"/>
</dbReference>
<dbReference type="Pfam" id="PF01970">
    <property type="entry name" value="TctA"/>
    <property type="match status" value="1"/>
</dbReference>
<dbReference type="AlphaFoldDB" id="A0A0U2L4K7"/>
<dbReference type="PANTHER" id="PTHR35342">
    <property type="entry name" value="TRICARBOXYLIC TRANSPORT PROTEIN"/>
    <property type="match status" value="1"/>
</dbReference>